<protein>
    <recommendedName>
        <fullName evidence="5">Cation-transporting P-type ATPase C-terminal domain-containing protein</fullName>
    </recommendedName>
</protein>
<dbReference type="Proteomes" id="UP001151582">
    <property type="component" value="Unassembled WGS sequence"/>
</dbReference>
<reference evidence="3" key="1">
    <citation type="submission" date="2022-07" db="EMBL/GenBank/DDBJ databases">
        <title>Phylogenomic reconstructions and comparative analyses of Kickxellomycotina fungi.</title>
        <authorList>
            <person name="Reynolds N.K."/>
            <person name="Stajich J.E."/>
            <person name="Barry K."/>
            <person name="Grigoriev I.V."/>
            <person name="Crous P."/>
            <person name="Smith M.E."/>
        </authorList>
    </citation>
    <scope>NUCLEOTIDE SEQUENCE</scope>
    <source>
        <strain evidence="3">RSA 567</strain>
    </source>
</reference>
<sequence>MAENNPVTNSGALEEIVRMTTQVCQSIPKRALYRHLERDWRHLKWLIVSLMGVSLAVLVAFFIFAQVVLATDATTPYQFRGTVALVEAGIVLLFLTINAYIITRELCLSRQEWLQRVQALVQRINPRQWLDPFPTLVAKPTAAAIVANAGPTMDTSITALAPEFGSAVHEITPMHSPRSTDPLLPHSAAHNVYKNSGSLLTKTPLNPSISAYLVLREGQALLIPSTLLCQGDYVVLDLGDSLPGDATYVGPWLNQQPTIEPHLGPQPFSHATSSSSMAPAPILRAGHVFNSAYLVSRGIPVVRITADRPKAPLDDLTATVDFRCCQHVFRLDATPFSDDLRSALAYEGCPNSVLDNQIYHVARLFLCTILPICLFLSLAANVLRLVLLSMAHAEVHPQYAVPPPQPTAATEPADHSWQYMAMEYLGTWQVYLLLPFCAMVLPMLTVLARTYANAQILILLDALQRSKTEYEDSEDIDEFDMDAPPPTKDVTISQADVWNKFVQLLSMSDYRNLSRSNRLVESLGNTTVICSVDRDGTLTKPFPAVDQIMFINRNNTMVSIDVAEDKMYSNGVTFEDDGWEQHLTSLKPLGLNFLLNSNCGASSGLYLIDPHRRRNPLQRYCKVDSAQQTCLCRVGHEIGFTNAALASFTRCRQICVVAPCHPSTPVLTALQDAAVPSVVSTLYREVISESYQLMSDGQVPLVLDLCSDYWDGEKIQPLTLDMKQEIMELYQNALENDIQTLAFAYRPVDPMDIPEAHFAATTVPASATSLADASLCLELTPEDHRESSWRWVFRKPARPCSSYQSTDSVIGRTLSLPSSPGKKPEASAAGATQEMAEQVASKGDNVSDGDGSFETTTALPFVAMEGHQYYTVEQAGYKSLIRNQVFLGLTTLCPVPKSDVCDVIEDLGLAGIRFVYFSQARERESKAFAERLGLETDWNACILLSSDASTSSDSSTNHGEASNAGNDALHGCPGEQHLSHPQPYAHHHHHEQNPFLATGYLEDHDIKAQLPRGIENIRPHLENVDDIPLQVSLFAEANWQAVREMLRIYQEEGEVVCCIGSGLKASNPMTFATADFGIAVDPYPMGFRGLYRPQVPPTAAPTPATSTHGGVGHGHSNHNHTSTPNHGPSQPQLQPSSPLAALTTARDFASSFFIGAGFVSLPCSLTFQHDTSLYVLTQIIREARWLLACIRQGGAFIIGMHLSVVMGLLMSYAMLLPPMFQGLHILWLLCFTVPLYTIPFLFVEHEATIMTTMVVKNQTHVQDRLRLCIYAILRFAPLVAICAVTYLIALQALLPLDTDAHNDQGGNGYRALYTAFVYVDWTALSTGSQWAVWYAQTLTSCVFTYMMILVSSTFLSRTQFVIEQRPWRSIPWIICSVALLAAQGVFATVALAPGPSSFMERLPWYYFFVALVGPWCLVVPVQELTKWHDRRQYDLFQKRSKLEFNTKLGLHSPI</sequence>
<feature type="transmembrane region" description="Helical" evidence="2">
    <location>
        <begin position="1267"/>
        <end position="1289"/>
    </location>
</feature>
<feature type="transmembrane region" description="Helical" evidence="2">
    <location>
        <begin position="81"/>
        <end position="102"/>
    </location>
</feature>
<evidence type="ECO:0008006" key="5">
    <source>
        <dbReference type="Google" id="ProtNLM"/>
    </source>
</evidence>
<feature type="transmembrane region" description="Helical" evidence="2">
    <location>
        <begin position="45"/>
        <end position="69"/>
    </location>
</feature>
<evidence type="ECO:0000313" key="4">
    <source>
        <dbReference type="Proteomes" id="UP001151582"/>
    </source>
</evidence>
<dbReference type="InterPro" id="IPR039720">
    <property type="entry name" value="TMEM94"/>
</dbReference>
<dbReference type="GO" id="GO:0000166">
    <property type="term" value="F:nucleotide binding"/>
    <property type="evidence" value="ECO:0007669"/>
    <property type="project" value="InterPro"/>
</dbReference>
<dbReference type="PANTHER" id="PTHR13219:SF6">
    <property type="entry name" value="TRANSMEMBRANE PROTEIN 94"/>
    <property type="match status" value="1"/>
</dbReference>
<dbReference type="InterPro" id="IPR023299">
    <property type="entry name" value="ATPase_P-typ_cyto_dom_N"/>
</dbReference>
<dbReference type="EMBL" id="JANBQB010000014">
    <property type="protein sequence ID" value="KAJ1984624.1"/>
    <property type="molecule type" value="Genomic_DNA"/>
</dbReference>
<dbReference type="InterPro" id="IPR023298">
    <property type="entry name" value="ATPase_P-typ_TM_dom_sf"/>
</dbReference>
<feature type="transmembrane region" description="Helical" evidence="2">
    <location>
        <begin position="1331"/>
        <end position="1350"/>
    </location>
</feature>
<gene>
    <name evidence="3" type="ORF">H4R34_000527</name>
</gene>
<keyword evidence="2" id="KW-1133">Transmembrane helix</keyword>
<feature type="transmembrane region" description="Helical" evidence="2">
    <location>
        <begin position="1404"/>
        <end position="1421"/>
    </location>
</feature>
<feature type="transmembrane region" description="Helical" evidence="2">
    <location>
        <begin position="1370"/>
        <end position="1392"/>
    </location>
</feature>
<feature type="compositionally biased region" description="Low complexity" evidence="1">
    <location>
        <begin position="1119"/>
        <end position="1136"/>
    </location>
</feature>
<keyword evidence="4" id="KW-1185">Reference proteome</keyword>
<dbReference type="Gene3D" id="3.40.50.1000">
    <property type="entry name" value="HAD superfamily/HAD-like"/>
    <property type="match status" value="2"/>
</dbReference>
<keyword evidence="2" id="KW-0472">Membrane</keyword>
<accession>A0A9W8BBM2</accession>
<feature type="region of interest" description="Disordered" evidence="1">
    <location>
        <begin position="1094"/>
        <end position="1136"/>
    </location>
</feature>
<dbReference type="Gene3D" id="3.40.1110.10">
    <property type="entry name" value="Calcium-transporting ATPase, cytoplasmic domain N"/>
    <property type="match status" value="1"/>
</dbReference>
<dbReference type="Gene3D" id="1.20.1110.10">
    <property type="entry name" value="Calcium-transporting ATPase, transmembrane domain"/>
    <property type="match status" value="2"/>
</dbReference>
<dbReference type="InterPro" id="IPR023214">
    <property type="entry name" value="HAD_sf"/>
</dbReference>
<feature type="transmembrane region" description="Helical" evidence="2">
    <location>
        <begin position="428"/>
        <end position="448"/>
    </location>
</feature>
<proteinExistence type="predicted"/>
<dbReference type="SUPFAM" id="SSF81660">
    <property type="entry name" value="Metal cation-transporting ATPase, ATP-binding domain N"/>
    <property type="match status" value="1"/>
</dbReference>
<feature type="transmembrane region" description="Helical" evidence="2">
    <location>
        <begin position="1194"/>
        <end position="1213"/>
    </location>
</feature>
<dbReference type="SUPFAM" id="SSF81665">
    <property type="entry name" value="Calcium ATPase, transmembrane domain M"/>
    <property type="match status" value="1"/>
</dbReference>
<feature type="transmembrane region" description="Helical" evidence="2">
    <location>
        <begin position="1225"/>
        <end position="1243"/>
    </location>
</feature>
<organism evidence="3 4">
    <name type="scientific">Dimargaris verticillata</name>
    <dbReference type="NCBI Taxonomy" id="2761393"/>
    <lineage>
        <taxon>Eukaryota</taxon>
        <taxon>Fungi</taxon>
        <taxon>Fungi incertae sedis</taxon>
        <taxon>Zoopagomycota</taxon>
        <taxon>Kickxellomycotina</taxon>
        <taxon>Dimargaritomycetes</taxon>
        <taxon>Dimargaritales</taxon>
        <taxon>Dimargaritaceae</taxon>
        <taxon>Dimargaris</taxon>
    </lineage>
</organism>
<evidence type="ECO:0000313" key="3">
    <source>
        <dbReference type="EMBL" id="KAJ1984624.1"/>
    </source>
</evidence>
<feature type="transmembrane region" description="Helical" evidence="2">
    <location>
        <begin position="364"/>
        <end position="387"/>
    </location>
</feature>
<dbReference type="OrthoDB" id="5568754at2759"/>
<keyword evidence="2" id="KW-0812">Transmembrane</keyword>
<feature type="region of interest" description="Disordered" evidence="1">
    <location>
        <begin position="813"/>
        <end position="849"/>
    </location>
</feature>
<evidence type="ECO:0000256" key="2">
    <source>
        <dbReference type="SAM" id="Phobius"/>
    </source>
</evidence>
<name>A0A9W8BBM2_9FUNG</name>
<comment type="caution">
    <text evidence="3">The sequence shown here is derived from an EMBL/GenBank/DDBJ whole genome shotgun (WGS) entry which is preliminary data.</text>
</comment>
<evidence type="ECO:0000256" key="1">
    <source>
        <dbReference type="SAM" id="MobiDB-lite"/>
    </source>
</evidence>
<dbReference type="PANTHER" id="PTHR13219">
    <property type="entry name" value="TRANSMEMBRANE PROTEIN 94"/>
    <property type="match status" value="1"/>
</dbReference>
<feature type="region of interest" description="Disordered" evidence="1">
    <location>
        <begin position="949"/>
        <end position="989"/>
    </location>
</feature>